<dbReference type="Pfam" id="PF11951">
    <property type="entry name" value="Fungal_trans_2"/>
    <property type="match status" value="1"/>
</dbReference>
<dbReference type="InterPro" id="IPR001138">
    <property type="entry name" value="Zn2Cys6_DnaBD"/>
</dbReference>
<dbReference type="PaxDb" id="5507-FOXG_16919P0"/>
<dbReference type="InterPro" id="IPR021858">
    <property type="entry name" value="Fun_TF"/>
</dbReference>
<dbReference type="GO" id="GO:0000976">
    <property type="term" value="F:transcription cis-regulatory region binding"/>
    <property type="evidence" value="ECO:0007669"/>
    <property type="project" value="TreeGrafter"/>
</dbReference>
<dbReference type="GO" id="GO:0005634">
    <property type="term" value="C:nucleus"/>
    <property type="evidence" value="ECO:0007669"/>
    <property type="project" value="UniProtKB-SubCell"/>
</dbReference>
<gene>
    <name evidence="3" type="ORF">FOXB_13396</name>
</gene>
<dbReference type="EMBL" id="AFQF01003343">
    <property type="protein sequence ID" value="EGU76099.1"/>
    <property type="molecule type" value="Genomic_DNA"/>
</dbReference>
<accession>F9G414</accession>
<dbReference type="OrthoDB" id="4064873at2759"/>
<keyword evidence="2" id="KW-0539">Nucleus</keyword>
<dbReference type="PANTHER" id="PTHR37534:SF43">
    <property type="entry name" value="FINGER DOMAIN PROTEIN, PUTATIVE (AFU_ORTHOLOGUE AFUA_1G01850)-RELATED"/>
    <property type="match status" value="1"/>
</dbReference>
<sequence length="527" mass="58891">MQEKEGQGLLAIISHSLCLLTLNKCDEKRPSCSRCYKYPHLCSYELSVKSFRVAKRKPANNAQAHSITLPQILTQPSSTDETADEQQVSLAPSSVATSNQLISYTDMSDTFESNFISSSMIDDPSNWLSHFPAESPPRHSLSISFPSSPPLRSDPRRIYFQHFVVHTATVYWPLQPDMALSLILPAADLSPCIMGAMIAASSSQLFRMVRNPESRSAAITATVECLGNLREAITTPRFGDVGVTILPTTLMLATTCVCAGDTATFRKHLNGALHVVQRDKSKYSLDPLWWMSLKWLVHLLLMNRLSGLPLPSRQTKGFIDWDYLLTCMPDLGRIDLTSGFSRELVAALNMVCELSEPSCMNVDASGQLYGNELARSVYSHELELRLTELREKSASTVTDVVLRTELENSHRLFTDATLLCLYRRVDELPKDNPKVQTTVDSIITSLQKIDKQSPVHAQLLWPLLAAGCDSTTHAERTIVVETMESMTARGLGSYENVLEFMRDYWKNGGDMRWDLFAKQTGKDLVLF</sequence>
<dbReference type="GO" id="GO:0045944">
    <property type="term" value="P:positive regulation of transcription by RNA polymerase II"/>
    <property type="evidence" value="ECO:0007669"/>
    <property type="project" value="TreeGrafter"/>
</dbReference>
<evidence type="ECO:0008006" key="4">
    <source>
        <dbReference type="Google" id="ProtNLM"/>
    </source>
</evidence>
<protein>
    <recommendedName>
        <fullName evidence="4">Zn(2)-C6 fungal-type domain-containing protein</fullName>
    </recommendedName>
</protein>
<evidence type="ECO:0000256" key="1">
    <source>
        <dbReference type="ARBA" id="ARBA00004123"/>
    </source>
</evidence>
<dbReference type="PANTHER" id="PTHR37534">
    <property type="entry name" value="TRANSCRIPTIONAL ACTIVATOR PROTEIN UGA3"/>
    <property type="match status" value="1"/>
</dbReference>
<dbReference type="GO" id="GO:0008270">
    <property type="term" value="F:zinc ion binding"/>
    <property type="evidence" value="ECO:0007669"/>
    <property type="project" value="InterPro"/>
</dbReference>
<dbReference type="GO" id="GO:0000981">
    <property type="term" value="F:DNA-binding transcription factor activity, RNA polymerase II-specific"/>
    <property type="evidence" value="ECO:0007669"/>
    <property type="project" value="InterPro"/>
</dbReference>
<organism evidence="3">
    <name type="scientific">Fusarium oxysporum (strain Fo5176)</name>
    <name type="common">Fusarium vascular wilt</name>
    <dbReference type="NCBI Taxonomy" id="660025"/>
    <lineage>
        <taxon>Eukaryota</taxon>
        <taxon>Fungi</taxon>
        <taxon>Dikarya</taxon>
        <taxon>Ascomycota</taxon>
        <taxon>Pezizomycotina</taxon>
        <taxon>Sordariomycetes</taxon>
        <taxon>Hypocreomycetidae</taxon>
        <taxon>Hypocreales</taxon>
        <taxon>Nectriaceae</taxon>
        <taxon>Fusarium</taxon>
        <taxon>Fusarium oxysporum species complex</taxon>
    </lineage>
</organism>
<dbReference type="SUPFAM" id="SSF57701">
    <property type="entry name" value="Zn2/Cys6 DNA-binding domain"/>
    <property type="match status" value="1"/>
</dbReference>
<reference evidence="3" key="1">
    <citation type="journal article" date="2012" name="Mol. Plant Microbe Interact.">
        <title>A highly conserved effector in Fusarium oxysporum is required for full virulence on Arabidopsis.</title>
        <authorList>
            <person name="Thatcher L.F."/>
            <person name="Gardiner D.M."/>
            <person name="Kazan K."/>
            <person name="Manners J."/>
        </authorList>
    </citation>
    <scope>NUCLEOTIDE SEQUENCE [LARGE SCALE GENOMIC DNA]</scope>
    <source>
        <strain evidence="3">Fo5176</strain>
    </source>
</reference>
<comment type="caution">
    <text evidence="3">The sequence shown here is derived from an EMBL/GenBank/DDBJ whole genome shotgun (WGS) entry which is preliminary data.</text>
</comment>
<dbReference type="STRING" id="660025.F9G414"/>
<dbReference type="CDD" id="cd00067">
    <property type="entry name" value="GAL4"/>
    <property type="match status" value="1"/>
</dbReference>
<dbReference type="InterPro" id="IPR036864">
    <property type="entry name" value="Zn2-C6_fun-type_DNA-bd_sf"/>
</dbReference>
<name>F9G414_FUSOF</name>
<evidence type="ECO:0000313" key="3">
    <source>
        <dbReference type="EMBL" id="EGU76099.1"/>
    </source>
</evidence>
<proteinExistence type="predicted"/>
<comment type="subcellular location">
    <subcellularLocation>
        <location evidence="1">Nucleus</location>
    </subcellularLocation>
</comment>
<dbReference type="AlphaFoldDB" id="F9G414"/>
<evidence type="ECO:0000256" key="2">
    <source>
        <dbReference type="ARBA" id="ARBA00023242"/>
    </source>
</evidence>